<accession>A0A2L0ET33</accession>
<evidence type="ECO:0000256" key="1">
    <source>
        <dbReference type="SAM" id="MobiDB-lite"/>
    </source>
</evidence>
<dbReference type="Proteomes" id="UP000238348">
    <property type="component" value="Chromosome"/>
</dbReference>
<evidence type="ECO:0000313" key="2">
    <source>
        <dbReference type="EMBL" id="AUX42456.1"/>
    </source>
</evidence>
<name>A0A2L0ET33_SORCE</name>
<proteinExistence type="predicted"/>
<reference evidence="2 3" key="1">
    <citation type="submission" date="2015-09" db="EMBL/GenBank/DDBJ databases">
        <title>Sorangium comparison.</title>
        <authorList>
            <person name="Zaburannyi N."/>
            <person name="Bunk B."/>
            <person name="Overmann J."/>
            <person name="Mueller R."/>
        </authorList>
    </citation>
    <scope>NUCLEOTIDE SEQUENCE [LARGE SCALE GENOMIC DNA]</scope>
    <source>
        <strain evidence="2 3">So ce26</strain>
    </source>
</reference>
<gene>
    <name evidence="2" type="ORF">SOCE26_038890</name>
</gene>
<dbReference type="EMBL" id="CP012673">
    <property type="protein sequence ID" value="AUX42456.1"/>
    <property type="molecule type" value="Genomic_DNA"/>
</dbReference>
<dbReference type="AlphaFoldDB" id="A0A2L0ET33"/>
<organism evidence="2 3">
    <name type="scientific">Sorangium cellulosum</name>
    <name type="common">Polyangium cellulosum</name>
    <dbReference type="NCBI Taxonomy" id="56"/>
    <lineage>
        <taxon>Bacteria</taxon>
        <taxon>Pseudomonadati</taxon>
        <taxon>Myxococcota</taxon>
        <taxon>Polyangia</taxon>
        <taxon>Polyangiales</taxon>
        <taxon>Polyangiaceae</taxon>
        <taxon>Sorangium</taxon>
    </lineage>
</organism>
<sequence length="190" mass="20140">MRVRFKAHQLERLQHMIRLLFLWLLGGTISAGSAGCAVDSAPPGPDELRFRFPEQAPRVLDGAEPFVPVSGGFALASTSDPAGDIEASLHRRGGLHAALPARGEGEIRFHLPGGFDVRVREIGAAGEGVIVDNAVAFPREGGTSRSTPPDPGESAGRDSLSFARAAHLPRGLPRTSSPWLETAMPHARDA</sequence>
<protein>
    <submittedName>
        <fullName evidence="2">Uncharacterized protein</fullName>
    </submittedName>
</protein>
<evidence type="ECO:0000313" key="3">
    <source>
        <dbReference type="Proteomes" id="UP000238348"/>
    </source>
</evidence>
<dbReference type="RefSeq" id="WP_159397073.1">
    <property type="nucleotide sequence ID" value="NZ_CP012673.1"/>
</dbReference>
<feature type="region of interest" description="Disordered" evidence="1">
    <location>
        <begin position="136"/>
        <end position="190"/>
    </location>
</feature>